<dbReference type="AlphaFoldDB" id="A0AAN7WLE3"/>
<evidence type="ECO:0000313" key="3">
    <source>
        <dbReference type="Proteomes" id="UP001306508"/>
    </source>
</evidence>
<feature type="region of interest" description="Disordered" evidence="1">
    <location>
        <begin position="262"/>
        <end position="289"/>
    </location>
</feature>
<dbReference type="EMBL" id="JAWIZZ010000053">
    <property type="protein sequence ID" value="KAK5778698.1"/>
    <property type="molecule type" value="Genomic_DNA"/>
</dbReference>
<name>A0AAN7WLE3_9SACH</name>
<reference evidence="3" key="1">
    <citation type="submission" date="2023-07" db="EMBL/GenBank/DDBJ databases">
        <title>A draft genome of Kazachstania heterogenica Y-27499.</title>
        <authorList>
            <person name="Donic C."/>
            <person name="Kralova J.S."/>
            <person name="Fidel L."/>
            <person name="Ben-Dor S."/>
            <person name="Jung S."/>
        </authorList>
    </citation>
    <scope>NUCLEOTIDE SEQUENCE [LARGE SCALE GENOMIC DNA]</scope>
    <source>
        <strain evidence="3">Y27499</strain>
    </source>
</reference>
<keyword evidence="3" id="KW-1185">Reference proteome</keyword>
<feature type="compositionally biased region" description="Low complexity" evidence="1">
    <location>
        <begin position="268"/>
        <end position="277"/>
    </location>
</feature>
<dbReference type="InterPro" id="IPR016135">
    <property type="entry name" value="UBQ-conjugating_enzyme/RWD"/>
</dbReference>
<sequence length="289" mass="34332">MTSSITRRLLRDWKYINRSLLYKNPENQDNLFYLKPQDSNLHIWHLILLEPLSSIELYFILYINEKFDSEVLIVRCLTPYDNIPFNRNINLSYLFPIFKEHGLHQLILKIWNICFNQQNNCKNLISNTKNENINISSSTQCVARILRAWNRIMYKDFKIYFPELVGFLQTGDYESVKALSNRLKEYKYCGSFQNQLKCNKNNSAEYSLEERDPNITAINIHNYHNNPDIFSPNNLYTCDNIISLKRKKLQLEDIEYSFHNSIDRSNDGDTMNDNNNTLRTSSQSKKRKL</sequence>
<proteinExistence type="predicted"/>
<protein>
    <submittedName>
        <fullName evidence="2">Uncharacterized protein</fullName>
    </submittedName>
</protein>
<evidence type="ECO:0000256" key="1">
    <source>
        <dbReference type="SAM" id="MobiDB-lite"/>
    </source>
</evidence>
<evidence type="ECO:0000313" key="2">
    <source>
        <dbReference type="EMBL" id="KAK5778698.1"/>
    </source>
</evidence>
<gene>
    <name evidence="2" type="ORF">RI543_004369</name>
</gene>
<comment type="caution">
    <text evidence="2">The sequence shown here is derived from an EMBL/GenBank/DDBJ whole genome shotgun (WGS) entry which is preliminary data.</text>
</comment>
<organism evidence="2 3">
    <name type="scientific">Arxiozyma heterogenica</name>
    <dbReference type="NCBI Taxonomy" id="278026"/>
    <lineage>
        <taxon>Eukaryota</taxon>
        <taxon>Fungi</taxon>
        <taxon>Dikarya</taxon>
        <taxon>Ascomycota</taxon>
        <taxon>Saccharomycotina</taxon>
        <taxon>Saccharomycetes</taxon>
        <taxon>Saccharomycetales</taxon>
        <taxon>Saccharomycetaceae</taxon>
        <taxon>Arxiozyma</taxon>
    </lineage>
</organism>
<dbReference type="Proteomes" id="UP001306508">
    <property type="component" value="Unassembled WGS sequence"/>
</dbReference>
<dbReference type="SUPFAM" id="SSF54495">
    <property type="entry name" value="UBC-like"/>
    <property type="match status" value="1"/>
</dbReference>
<accession>A0AAN7WLE3</accession>